<reference evidence="1" key="1">
    <citation type="submission" date="2019-08" db="EMBL/GenBank/DDBJ databases">
        <authorList>
            <person name="Kucharzyk K."/>
            <person name="Murdoch R.W."/>
            <person name="Higgins S."/>
            <person name="Loffler F."/>
        </authorList>
    </citation>
    <scope>NUCLEOTIDE SEQUENCE</scope>
</reference>
<gene>
    <name evidence="1" type="ORF">SDC9_123531</name>
</gene>
<accession>A0A645CHV9</accession>
<protein>
    <submittedName>
        <fullName evidence="1">Uncharacterized protein</fullName>
    </submittedName>
</protein>
<proteinExistence type="predicted"/>
<dbReference type="EMBL" id="VSSQ01027337">
    <property type="protein sequence ID" value="MPM76533.1"/>
    <property type="molecule type" value="Genomic_DNA"/>
</dbReference>
<dbReference type="AlphaFoldDB" id="A0A645CHV9"/>
<name>A0A645CHV9_9ZZZZ</name>
<comment type="caution">
    <text evidence="1">The sequence shown here is derived from an EMBL/GenBank/DDBJ whole genome shotgun (WGS) entry which is preliminary data.</text>
</comment>
<organism evidence="1">
    <name type="scientific">bioreactor metagenome</name>
    <dbReference type="NCBI Taxonomy" id="1076179"/>
    <lineage>
        <taxon>unclassified sequences</taxon>
        <taxon>metagenomes</taxon>
        <taxon>ecological metagenomes</taxon>
    </lineage>
</organism>
<sequence>MGRKHPDAAVACHLGGDALPYFRPHGRKTQHFKLAVPMQVDKAGGKHERGAIDCSRYGLRKGSQHGLDVVAFHQYITTVGSGSTPIYDKGIGKVEHLLTPPVPALHIHTGASARSYAWHSDSCPCFA</sequence>
<evidence type="ECO:0000313" key="1">
    <source>
        <dbReference type="EMBL" id="MPM76533.1"/>
    </source>
</evidence>